<evidence type="ECO:0000256" key="9">
    <source>
        <dbReference type="ARBA" id="ARBA00023828"/>
    </source>
</evidence>
<keyword evidence="2" id="KW-0479">Metal-binding</keyword>
<gene>
    <name evidence="12" type="ORF">P7K49_038073</name>
</gene>
<evidence type="ECO:0000256" key="6">
    <source>
        <dbReference type="ARBA" id="ARBA00023125"/>
    </source>
</evidence>
<evidence type="ECO:0000256" key="4">
    <source>
        <dbReference type="ARBA" id="ARBA00022833"/>
    </source>
</evidence>
<keyword evidence="8" id="KW-0539">Nucleus</keyword>
<evidence type="ECO:0000259" key="11">
    <source>
        <dbReference type="Pfam" id="PF12269"/>
    </source>
</evidence>
<feature type="region of interest" description="Disordered" evidence="10">
    <location>
        <begin position="1"/>
        <end position="35"/>
    </location>
</feature>
<evidence type="ECO:0000256" key="3">
    <source>
        <dbReference type="ARBA" id="ARBA00022771"/>
    </source>
</evidence>
<dbReference type="PANTHER" id="PTHR46174">
    <property type="entry name" value="CXXC-TYPE ZINC FINGER PROTEIN 1"/>
    <property type="match status" value="1"/>
</dbReference>
<dbReference type="Pfam" id="PF12269">
    <property type="entry name" value="CpG_bind_C"/>
    <property type="match status" value="1"/>
</dbReference>
<evidence type="ECO:0000256" key="5">
    <source>
        <dbReference type="ARBA" id="ARBA00023015"/>
    </source>
</evidence>
<dbReference type="PANTHER" id="PTHR46174:SF1">
    <property type="entry name" value="CXXC-TYPE ZINC FINGER PROTEIN 1"/>
    <property type="match status" value="1"/>
</dbReference>
<evidence type="ECO:0000256" key="8">
    <source>
        <dbReference type="ARBA" id="ARBA00023242"/>
    </source>
</evidence>
<dbReference type="InterPro" id="IPR022056">
    <property type="entry name" value="CpG-bd_C"/>
</dbReference>
<keyword evidence="4" id="KW-0862">Zinc</keyword>
<dbReference type="InterPro" id="IPR037869">
    <property type="entry name" value="Spp1/CFP1"/>
</dbReference>
<keyword evidence="3" id="KW-0863">Zinc-finger</keyword>
<protein>
    <recommendedName>
        <fullName evidence="9">CXXC-type zinc finger protein 1</fullName>
    </recommendedName>
</protein>
<evidence type="ECO:0000256" key="7">
    <source>
        <dbReference type="ARBA" id="ARBA00023163"/>
    </source>
</evidence>
<dbReference type="Proteomes" id="UP001266305">
    <property type="component" value="Unassembled WGS sequence"/>
</dbReference>
<keyword evidence="7" id="KW-0804">Transcription</keyword>
<evidence type="ECO:0000256" key="10">
    <source>
        <dbReference type="SAM" id="MobiDB-lite"/>
    </source>
</evidence>
<evidence type="ECO:0000313" key="12">
    <source>
        <dbReference type="EMBL" id="KAK2082837.1"/>
    </source>
</evidence>
<keyword evidence="13" id="KW-1185">Reference proteome</keyword>
<evidence type="ECO:0000313" key="13">
    <source>
        <dbReference type="Proteomes" id="UP001266305"/>
    </source>
</evidence>
<sequence>MDPTGQKQAVNVKHMKSLKKKVEQKHKDKWKHPEYVKDPDSPRWCLGPSCVYPTQPGSKYCLDDYGMKLAGDHINNILPQCIQQWQRSPCFANEHGKKMLERIHHEQQDTYTHLKDMECHFHELEAIILRGKHQAVCVDY</sequence>
<organism evidence="12 13">
    <name type="scientific">Saguinus oedipus</name>
    <name type="common">Cotton-top tamarin</name>
    <name type="synonym">Oedipomidas oedipus</name>
    <dbReference type="NCBI Taxonomy" id="9490"/>
    <lineage>
        <taxon>Eukaryota</taxon>
        <taxon>Metazoa</taxon>
        <taxon>Chordata</taxon>
        <taxon>Craniata</taxon>
        <taxon>Vertebrata</taxon>
        <taxon>Euteleostomi</taxon>
        <taxon>Mammalia</taxon>
        <taxon>Eutheria</taxon>
        <taxon>Euarchontoglires</taxon>
        <taxon>Primates</taxon>
        <taxon>Haplorrhini</taxon>
        <taxon>Platyrrhini</taxon>
        <taxon>Cebidae</taxon>
        <taxon>Callitrichinae</taxon>
        <taxon>Saguinus</taxon>
    </lineage>
</organism>
<keyword evidence="6" id="KW-0238">DNA-binding</keyword>
<feature type="domain" description="CpG binding protein C-terminal" evidence="11">
    <location>
        <begin position="72"/>
        <end position="136"/>
    </location>
</feature>
<accession>A0ABQ9TF22</accession>
<feature type="compositionally biased region" description="Basic residues" evidence="10">
    <location>
        <begin position="13"/>
        <end position="30"/>
    </location>
</feature>
<dbReference type="EMBL" id="JASSZA010000023">
    <property type="protein sequence ID" value="KAK2082837.1"/>
    <property type="molecule type" value="Genomic_DNA"/>
</dbReference>
<comment type="subcellular location">
    <subcellularLocation>
        <location evidence="1">Nucleus</location>
    </subcellularLocation>
</comment>
<name>A0ABQ9TF22_SAGOE</name>
<evidence type="ECO:0000256" key="1">
    <source>
        <dbReference type="ARBA" id="ARBA00004123"/>
    </source>
</evidence>
<comment type="caution">
    <text evidence="12">The sequence shown here is derived from an EMBL/GenBank/DDBJ whole genome shotgun (WGS) entry which is preliminary data.</text>
</comment>
<keyword evidence="5" id="KW-0805">Transcription regulation</keyword>
<evidence type="ECO:0000256" key="2">
    <source>
        <dbReference type="ARBA" id="ARBA00022723"/>
    </source>
</evidence>
<proteinExistence type="predicted"/>
<reference evidence="12 13" key="1">
    <citation type="submission" date="2023-05" db="EMBL/GenBank/DDBJ databases">
        <title>B98-5 Cell Line De Novo Hybrid Assembly: An Optical Mapping Approach.</title>
        <authorList>
            <person name="Kananen K."/>
            <person name="Auerbach J.A."/>
            <person name="Kautto E."/>
            <person name="Blachly J.S."/>
        </authorList>
    </citation>
    <scope>NUCLEOTIDE SEQUENCE [LARGE SCALE GENOMIC DNA]</scope>
    <source>
        <strain evidence="12">B95-8</strain>
        <tissue evidence="12">Cell line</tissue>
    </source>
</reference>